<dbReference type="PROSITE" id="PS50195">
    <property type="entry name" value="PX"/>
    <property type="match status" value="1"/>
</dbReference>
<dbReference type="PANTHER" id="PTHR46856:SF1">
    <property type="entry name" value="PX DOMAIN-CONTAINING PROTEIN EREL1-RELATED"/>
    <property type="match status" value="1"/>
</dbReference>
<keyword evidence="6" id="KW-0653">Protein transport</keyword>
<keyword evidence="7 10" id="KW-0175">Coiled coil</keyword>
<evidence type="ECO:0000256" key="8">
    <source>
        <dbReference type="ARBA" id="ARBA00023136"/>
    </source>
</evidence>
<feature type="region of interest" description="Disordered" evidence="11">
    <location>
        <begin position="1"/>
        <end position="26"/>
    </location>
</feature>
<dbReference type="AlphaFoldDB" id="A0A218VRP6"/>
<evidence type="ECO:0000256" key="7">
    <source>
        <dbReference type="ARBA" id="ARBA00023054"/>
    </source>
</evidence>
<evidence type="ECO:0000256" key="9">
    <source>
        <dbReference type="ARBA" id="ARBA00055681"/>
    </source>
</evidence>
<evidence type="ECO:0000256" key="1">
    <source>
        <dbReference type="ARBA" id="ARBA00004481"/>
    </source>
</evidence>
<keyword evidence="3" id="KW-0813">Transport</keyword>
<dbReference type="GO" id="GO:0010008">
    <property type="term" value="C:endosome membrane"/>
    <property type="evidence" value="ECO:0007669"/>
    <property type="project" value="UniProtKB-SubCell"/>
</dbReference>
<evidence type="ECO:0000256" key="10">
    <source>
        <dbReference type="SAM" id="Coils"/>
    </source>
</evidence>
<keyword evidence="4" id="KW-0963">Cytoplasm</keyword>
<evidence type="ECO:0000256" key="5">
    <source>
        <dbReference type="ARBA" id="ARBA00022753"/>
    </source>
</evidence>
<dbReference type="FunFam" id="3.30.1520.10:FF:000060">
    <property type="entry name" value="Phox (PX) domain-containing protein"/>
    <property type="match status" value="1"/>
</dbReference>
<dbReference type="Gene3D" id="3.30.1520.10">
    <property type="entry name" value="Phox-like domain"/>
    <property type="match status" value="1"/>
</dbReference>
<dbReference type="SMART" id="SM00312">
    <property type="entry name" value="PX"/>
    <property type="match status" value="1"/>
</dbReference>
<feature type="region of interest" description="Disordered" evidence="11">
    <location>
        <begin position="704"/>
        <end position="725"/>
    </location>
</feature>
<evidence type="ECO:0000256" key="11">
    <source>
        <dbReference type="SAM" id="MobiDB-lite"/>
    </source>
</evidence>
<comment type="function">
    <text evidence="9">Acts as an effector of RABF2A and RABF2B. Involved in vacuolar transport of storage proteins. Regulates membrane trafficking to protein storage vacuoles (PSVs). Binds specifically to phosphatidylinositol 3-monophosphate (PtdIns3P).</text>
</comment>
<proteinExistence type="predicted"/>
<feature type="coiled-coil region" evidence="10">
    <location>
        <begin position="572"/>
        <end position="599"/>
    </location>
</feature>
<protein>
    <recommendedName>
        <fullName evidence="12">PX domain-containing protein</fullName>
    </recommendedName>
</protein>
<dbReference type="Proteomes" id="UP000197138">
    <property type="component" value="Unassembled WGS sequence"/>
</dbReference>
<dbReference type="InterPro" id="IPR001683">
    <property type="entry name" value="PX_dom"/>
</dbReference>
<evidence type="ECO:0000256" key="3">
    <source>
        <dbReference type="ARBA" id="ARBA00022448"/>
    </source>
</evidence>
<evidence type="ECO:0000313" key="14">
    <source>
        <dbReference type="Proteomes" id="UP000197138"/>
    </source>
</evidence>
<name>A0A218VRP6_PUNGR</name>
<dbReference type="SUPFAM" id="SSF64268">
    <property type="entry name" value="PX domain"/>
    <property type="match status" value="1"/>
</dbReference>
<feature type="compositionally biased region" description="Polar residues" evidence="11">
    <location>
        <begin position="332"/>
        <end position="346"/>
    </location>
</feature>
<dbReference type="GO" id="GO:0005829">
    <property type="term" value="C:cytosol"/>
    <property type="evidence" value="ECO:0007669"/>
    <property type="project" value="UniProtKB-SubCell"/>
</dbReference>
<dbReference type="InterPro" id="IPR036871">
    <property type="entry name" value="PX_dom_sf"/>
</dbReference>
<feature type="region of interest" description="Disordered" evidence="11">
    <location>
        <begin position="327"/>
        <end position="346"/>
    </location>
</feature>
<comment type="caution">
    <text evidence="13">The sequence shown here is derived from an EMBL/GenBank/DDBJ whole genome shotgun (WGS) entry which is preliminary data.</text>
</comment>
<feature type="compositionally biased region" description="Basic residues" evidence="11">
    <location>
        <begin position="1"/>
        <end position="11"/>
    </location>
</feature>
<gene>
    <name evidence="13" type="ORF">CDL15_Pgr026197</name>
</gene>
<sequence length="725" mass="81098">MQKRSPPKHRHDGTSPLPLGMEWSPPPRKWNGQDTVWPHDHRTGWSYCVTIPSWVVLPKSRDSDPVVGQFYRVQVGVQSPEGITVTRAVLRRFNDFLKLFTDLKRSFPKKNLPPAPPKGLLRMMSRALLDERRSSLEEWMTKLFSDIDISRSFSVAAFLELEAAARSSFQDANSNSAEALGYANSTSLSTQLNPDSSLSAISARSSVTPEYGSDTAYETSDLGTPRLGRDDISEMGMEDLTLDEGFSNPIEKLVKYGVSNIDEGLFMGQAILEQLEGLPRNKVLVSHVNDASGKNPENGHALRVPHLPGDDLKLFSELDNVKSMGHARKLSADSSGSDVSGTRGSEISNVGISNMSSSGSHCLPGGAEILSATDMQSSAEGQVILPMDQRHKLNRVLFTLQRRLVTAKTDMEDLIIRLNQEIAVSDYLKTKDNKYLLFKKVLNFGLQGFCIFPFHLKVNDLVVELDSTKQKSIENLEQAILAERERYTQMQWDMEELRQKSITMELKLKSKQDGESSSVSAADQEKDKLLKELDSTKEYLGDLQKRYGELEARSKADVKVLVKEVKSLRSSQTHLKKELALSEEEKSKLEKHLEEEKEMNGWSKTAWRKLLQECESLRNIMEEFSINDLLGDVKAATDSSSAVALIISQARLLVQDVYSDSPSADGVDGMEHKLRKVILNIIIGNAELRRQADSVLYSFTNPKREGKGEEVFSEKPVVDDDSLER</sequence>
<evidence type="ECO:0000256" key="2">
    <source>
        <dbReference type="ARBA" id="ARBA00004514"/>
    </source>
</evidence>
<keyword evidence="5" id="KW-0967">Endosome</keyword>
<organism evidence="13 14">
    <name type="scientific">Punica granatum</name>
    <name type="common">Pomegranate</name>
    <dbReference type="NCBI Taxonomy" id="22663"/>
    <lineage>
        <taxon>Eukaryota</taxon>
        <taxon>Viridiplantae</taxon>
        <taxon>Streptophyta</taxon>
        <taxon>Embryophyta</taxon>
        <taxon>Tracheophyta</taxon>
        <taxon>Spermatophyta</taxon>
        <taxon>Magnoliopsida</taxon>
        <taxon>eudicotyledons</taxon>
        <taxon>Gunneridae</taxon>
        <taxon>Pentapetalae</taxon>
        <taxon>rosids</taxon>
        <taxon>malvids</taxon>
        <taxon>Myrtales</taxon>
        <taxon>Lythraceae</taxon>
        <taxon>Punica</taxon>
    </lineage>
</organism>
<dbReference type="GO" id="GO:0035091">
    <property type="term" value="F:phosphatidylinositol binding"/>
    <property type="evidence" value="ECO:0007669"/>
    <property type="project" value="InterPro"/>
</dbReference>
<evidence type="ECO:0000256" key="6">
    <source>
        <dbReference type="ARBA" id="ARBA00022927"/>
    </source>
</evidence>
<feature type="domain" description="PX" evidence="12">
    <location>
        <begin position="49"/>
        <end position="166"/>
    </location>
</feature>
<accession>A0A218VRP6</accession>
<evidence type="ECO:0000313" key="13">
    <source>
        <dbReference type="EMBL" id="OWM63023.1"/>
    </source>
</evidence>
<dbReference type="Pfam" id="PF00787">
    <property type="entry name" value="PX"/>
    <property type="match status" value="1"/>
</dbReference>
<comment type="subcellular location">
    <subcellularLocation>
        <location evidence="2">Cytoplasm</location>
        <location evidence="2">Cytosol</location>
    </subcellularLocation>
    <subcellularLocation>
        <location evidence="1">Endosome membrane</location>
        <topology evidence="1">Peripheral membrane protein</topology>
    </subcellularLocation>
</comment>
<evidence type="ECO:0000259" key="12">
    <source>
        <dbReference type="PROSITE" id="PS50195"/>
    </source>
</evidence>
<dbReference type="PANTHER" id="PTHR46856">
    <property type="entry name" value="PX DOMAIN-CONTAINING PROTEIN EREL1-RELATED"/>
    <property type="match status" value="1"/>
</dbReference>
<dbReference type="EMBL" id="MTKT01006318">
    <property type="protein sequence ID" value="OWM63023.1"/>
    <property type="molecule type" value="Genomic_DNA"/>
</dbReference>
<feature type="coiled-coil region" evidence="10">
    <location>
        <begin position="473"/>
        <end position="500"/>
    </location>
</feature>
<dbReference type="InterPro" id="IPR044588">
    <property type="entry name" value="EREX-like"/>
</dbReference>
<dbReference type="GO" id="GO:0015031">
    <property type="term" value="P:protein transport"/>
    <property type="evidence" value="ECO:0007669"/>
    <property type="project" value="UniProtKB-KW"/>
</dbReference>
<keyword evidence="8" id="KW-0472">Membrane</keyword>
<evidence type="ECO:0000256" key="4">
    <source>
        <dbReference type="ARBA" id="ARBA00022490"/>
    </source>
</evidence>
<reference evidence="14" key="1">
    <citation type="journal article" date="2017" name="Plant J.">
        <title>The pomegranate (Punica granatum L.) genome and the genomics of punicalagin biosynthesis.</title>
        <authorList>
            <person name="Qin G."/>
            <person name="Xu C."/>
            <person name="Ming R."/>
            <person name="Tang H."/>
            <person name="Guyot R."/>
            <person name="Kramer E.M."/>
            <person name="Hu Y."/>
            <person name="Yi X."/>
            <person name="Qi Y."/>
            <person name="Xu X."/>
            <person name="Gao Z."/>
            <person name="Pan H."/>
            <person name="Jian J."/>
            <person name="Tian Y."/>
            <person name="Yue Z."/>
            <person name="Xu Y."/>
        </authorList>
    </citation>
    <scope>NUCLEOTIDE SEQUENCE [LARGE SCALE GENOMIC DNA]</scope>
    <source>
        <strain evidence="14">cv. Dabenzi</strain>
    </source>
</reference>